<name>A0A1D1VLQ2_RAMVA</name>
<organism evidence="1 2">
    <name type="scientific">Ramazzottius varieornatus</name>
    <name type="common">Water bear</name>
    <name type="synonym">Tardigrade</name>
    <dbReference type="NCBI Taxonomy" id="947166"/>
    <lineage>
        <taxon>Eukaryota</taxon>
        <taxon>Metazoa</taxon>
        <taxon>Ecdysozoa</taxon>
        <taxon>Tardigrada</taxon>
        <taxon>Eutardigrada</taxon>
        <taxon>Parachela</taxon>
        <taxon>Hypsibioidea</taxon>
        <taxon>Ramazzottiidae</taxon>
        <taxon>Ramazzottius</taxon>
    </lineage>
</organism>
<protein>
    <submittedName>
        <fullName evidence="1">Uncharacterized protein</fullName>
    </submittedName>
</protein>
<proteinExistence type="predicted"/>
<evidence type="ECO:0000313" key="2">
    <source>
        <dbReference type="Proteomes" id="UP000186922"/>
    </source>
</evidence>
<dbReference type="AlphaFoldDB" id="A0A1D1VLQ2"/>
<sequence length="52" mass="5457">MCTAIFVTPKLHIPRINNAAATVVKSQLPSFTGVAVVVVVVSSIPGVERKLP</sequence>
<dbReference type="EMBL" id="BDGG01000008">
    <property type="protein sequence ID" value="GAV02540.1"/>
    <property type="molecule type" value="Genomic_DNA"/>
</dbReference>
<reference evidence="1 2" key="1">
    <citation type="journal article" date="2016" name="Nat. Commun.">
        <title>Extremotolerant tardigrade genome and improved radiotolerance of human cultured cells by tardigrade-unique protein.</title>
        <authorList>
            <person name="Hashimoto T."/>
            <person name="Horikawa D.D."/>
            <person name="Saito Y."/>
            <person name="Kuwahara H."/>
            <person name="Kozuka-Hata H."/>
            <person name="Shin-I T."/>
            <person name="Minakuchi Y."/>
            <person name="Ohishi K."/>
            <person name="Motoyama A."/>
            <person name="Aizu T."/>
            <person name="Enomoto A."/>
            <person name="Kondo K."/>
            <person name="Tanaka S."/>
            <person name="Hara Y."/>
            <person name="Koshikawa S."/>
            <person name="Sagara H."/>
            <person name="Miura T."/>
            <person name="Yokobori S."/>
            <person name="Miyagawa K."/>
            <person name="Suzuki Y."/>
            <person name="Kubo T."/>
            <person name="Oyama M."/>
            <person name="Kohara Y."/>
            <person name="Fujiyama A."/>
            <person name="Arakawa K."/>
            <person name="Katayama T."/>
            <person name="Toyoda A."/>
            <person name="Kunieda T."/>
        </authorList>
    </citation>
    <scope>NUCLEOTIDE SEQUENCE [LARGE SCALE GENOMIC DNA]</scope>
    <source>
        <strain evidence="1 2">YOKOZUNA-1</strain>
    </source>
</reference>
<comment type="caution">
    <text evidence="1">The sequence shown here is derived from an EMBL/GenBank/DDBJ whole genome shotgun (WGS) entry which is preliminary data.</text>
</comment>
<dbReference type="Proteomes" id="UP000186922">
    <property type="component" value="Unassembled WGS sequence"/>
</dbReference>
<gene>
    <name evidence="1" type="primary">RvY_13087-1</name>
    <name evidence="1" type="synonym">RvY_13087.1</name>
    <name evidence="1" type="ORF">RvY_13087</name>
</gene>
<evidence type="ECO:0000313" key="1">
    <source>
        <dbReference type="EMBL" id="GAV02540.1"/>
    </source>
</evidence>
<accession>A0A1D1VLQ2</accession>
<keyword evidence="2" id="KW-1185">Reference proteome</keyword>